<evidence type="ECO:0000313" key="12">
    <source>
        <dbReference type="Proteomes" id="UP000289437"/>
    </source>
</evidence>
<evidence type="ECO:0000256" key="7">
    <source>
        <dbReference type="ARBA" id="ARBA00023004"/>
    </source>
</evidence>
<accession>A0A4Q0SWT7</accession>
<dbReference type="RefSeq" id="WP_128913205.1">
    <property type="nucleotide sequence ID" value="NZ_RDSM01000002.1"/>
</dbReference>
<keyword evidence="3" id="KW-0349">Heme</keyword>
<dbReference type="InterPro" id="IPR011008">
    <property type="entry name" value="Dimeric_a/b-barrel"/>
</dbReference>
<dbReference type="GO" id="GO:0020037">
    <property type="term" value="F:heme binding"/>
    <property type="evidence" value="ECO:0007669"/>
    <property type="project" value="InterPro"/>
</dbReference>
<dbReference type="Proteomes" id="UP000289437">
    <property type="component" value="Unassembled WGS sequence"/>
</dbReference>
<dbReference type="PANTHER" id="PTHR30521">
    <property type="entry name" value="DEFERROCHELATASE/PEROXIDASE"/>
    <property type="match status" value="1"/>
</dbReference>
<sequence length="527" mass="57300">MPTVQNPIDPIAIDLDEIQGNILAGFNKDHQRFLFLRIDHVDTAKAWLRALVPQISKSTDVAAFNNDFRAARRRNRGEVNMPKASWINIAFTFAGLKALNASGISSFPGEFKQGMAARKSVIGDLHHSDPNHWQAPFQQPEQLHLVLHLAADDATDLTAATLNVMDGLPTSGLSLLYDQLGETLPAPLTGHEHFGFKDGVSQPGIKGFTASADTNPGPNSGHQGVPGQDLLWPGEFVLGYPTQVPTRPDPSFDGPNPAQGPISASGPAWTRNGSYLVFRKLRQDVAGFIKSVNANATALSMPPEVFGAKIVGRYASGCPIQHTAYEGSDNGFPADFDASTGDPSNLHPEMLDANLINNFEYGDDLRGTGVPRSGHIRKAYPRDEQFLKADGTVDPNSDLHESFTQTHRLLRRGIPFGPAFKRPKHPGDPITDDGVDRGLLFLCYQKSISDQFEFVQKFWINDPNFPQKGDGVDPVMSQSTSGAMKCPFHSKSSTATNTVTLNHFVTTEGGEYFFQPSISALQSLAAE</sequence>
<keyword evidence="6" id="KW-0560">Oxidoreductase</keyword>
<dbReference type="Pfam" id="PF20628">
    <property type="entry name" value="Dyp_perox_C"/>
    <property type="match status" value="1"/>
</dbReference>
<evidence type="ECO:0000259" key="9">
    <source>
        <dbReference type="Pfam" id="PF20628"/>
    </source>
</evidence>
<evidence type="ECO:0000256" key="2">
    <source>
        <dbReference type="ARBA" id="ARBA00022559"/>
    </source>
</evidence>
<evidence type="ECO:0000256" key="5">
    <source>
        <dbReference type="ARBA" id="ARBA00022729"/>
    </source>
</evidence>
<evidence type="ECO:0000259" key="10">
    <source>
        <dbReference type="Pfam" id="PF21105"/>
    </source>
</evidence>
<keyword evidence="4" id="KW-0479">Metal-binding</keyword>
<comment type="caution">
    <text evidence="11">The sequence shown here is derived from an EMBL/GenBank/DDBJ whole genome shotgun (WGS) entry which is preliminary data.</text>
</comment>
<comment type="similarity">
    <text evidence="8">Belongs to the DyP-type peroxidase family.</text>
</comment>
<evidence type="ECO:0000313" key="11">
    <source>
        <dbReference type="EMBL" id="RXH55575.1"/>
    </source>
</evidence>
<feature type="domain" description="Dyp-type peroxidase C-terminal" evidence="9">
    <location>
        <begin position="405"/>
        <end position="483"/>
    </location>
</feature>
<dbReference type="NCBIfam" id="TIGR01413">
    <property type="entry name" value="Dyp_perox_fam"/>
    <property type="match status" value="1"/>
</dbReference>
<reference evidence="12" key="2">
    <citation type="submission" date="2019-02" db="EMBL/GenBank/DDBJ databases">
        <title>Granulicella sibirica sp. nov., a psychrotolerant acidobacterium isolated from an organic soil layer in forested tundra, West Siberia.</title>
        <authorList>
            <person name="Oshkin I.Y."/>
            <person name="Kulichevskaya I.S."/>
            <person name="Rijpstra W.I.C."/>
            <person name="Sinninghe Damste J.S."/>
            <person name="Rakitin A.L."/>
            <person name="Ravin N.V."/>
            <person name="Dedysh S.N."/>
        </authorList>
    </citation>
    <scope>NUCLEOTIDE SEQUENCE [LARGE SCALE GENOMIC DNA]</scope>
    <source>
        <strain evidence="12">AF10</strain>
    </source>
</reference>
<dbReference type="Pfam" id="PF21105">
    <property type="entry name" value="DyP_N"/>
    <property type="match status" value="1"/>
</dbReference>
<dbReference type="InterPro" id="IPR006314">
    <property type="entry name" value="Dyp_peroxidase"/>
</dbReference>
<dbReference type="GO" id="GO:0004601">
    <property type="term" value="F:peroxidase activity"/>
    <property type="evidence" value="ECO:0007669"/>
    <property type="project" value="UniProtKB-KW"/>
</dbReference>
<keyword evidence="5" id="KW-0732">Signal</keyword>
<evidence type="ECO:0000256" key="3">
    <source>
        <dbReference type="ARBA" id="ARBA00022617"/>
    </source>
</evidence>
<proteinExistence type="inferred from homology"/>
<evidence type="ECO:0000256" key="8">
    <source>
        <dbReference type="ARBA" id="ARBA00025737"/>
    </source>
</evidence>
<keyword evidence="7" id="KW-0408">Iron</keyword>
<feature type="domain" description="DyP dimeric alpha+beta barrel" evidence="10">
    <location>
        <begin position="17"/>
        <end position="166"/>
    </location>
</feature>
<reference evidence="11 12" key="1">
    <citation type="submission" date="2018-11" db="EMBL/GenBank/DDBJ databases">
        <authorList>
            <person name="Mardanov A.V."/>
            <person name="Ravin N.V."/>
            <person name="Dedysh S.N."/>
        </authorList>
    </citation>
    <scope>NUCLEOTIDE SEQUENCE [LARGE SCALE GENOMIC DNA]</scope>
    <source>
        <strain evidence="11 12">AF10</strain>
    </source>
</reference>
<dbReference type="InterPro" id="IPR049509">
    <property type="entry name" value="DyP_N"/>
</dbReference>
<dbReference type="AlphaFoldDB" id="A0A4Q0SWT7"/>
<protein>
    <submittedName>
        <fullName evidence="11">Peroxidase</fullName>
    </submittedName>
</protein>
<dbReference type="PANTHER" id="PTHR30521:SF4">
    <property type="entry name" value="DEFERROCHELATASE"/>
    <property type="match status" value="1"/>
</dbReference>
<dbReference type="InterPro" id="IPR048328">
    <property type="entry name" value="Dyp_perox_C"/>
</dbReference>
<evidence type="ECO:0000256" key="1">
    <source>
        <dbReference type="ARBA" id="ARBA00001970"/>
    </source>
</evidence>
<dbReference type="GO" id="GO:0046872">
    <property type="term" value="F:metal ion binding"/>
    <property type="evidence" value="ECO:0007669"/>
    <property type="project" value="UniProtKB-KW"/>
</dbReference>
<dbReference type="OrthoDB" id="236246at2"/>
<name>A0A4Q0SWT7_9BACT</name>
<evidence type="ECO:0000256" key="4">
    <source>
        <dbReference type="ARBA" id="ARBA00022723"/>
    </source>
</evidence>
<gene>
    <name evidence="11" type="ORF">GRAN_2432</name>
</gene>
<comment type="cofactor">
    <cofactor evidence="1">
        <name>heme b</name>
        <dbReference type="ChEBI" id="CHEBI:60344"/>
    </cofactor>
</comment>
<organism evidence="11 12">
    <name type="scientific">Granulicella sibirica</name>
    <dbReference type="NCBI Taxonomy" id="2479048"/>
    <lineage>
        <taxon>Bacteria</taxon>
        <taxon>Pseudomonadati</taxon>
        <taxon>Acidobacteriota</taxon>
        <taxon>Terriglobia</taxon>
        <taxon>Terriglobales</taxon>
        <taxon>Acidobacteriaceae</taxon>
        <taxon>Granulicella</taxon>
    </lineage>
</organism>
<keyword evidence="12" id="KW-1185">Reference proteome</keyword>
<dbReference type="PROSITE" id="PS51404">
    <property type="entry name" value="DYP_PEROXIDASE"/>
    <property type="match status" value="1"/>
</dbReference>
<keyword evidence="2 11" id="KW-0575">Peroxidase</keyword>
<dbReference type="GO" id="GO:0005829">
    <property type="term" value="C:cytosol"/>
    <property type="evidence" value="ECO:0007669"/>
    <property type="project" value="TreeGrafter"/>
</dbReference>
<dbReference type="SUPFAM" id="SSF54909">
    <property type="entry name" value="Dimeric alpha+beta barrel"/>
    <property type="match status" value="1"/>
</dbReference>
<dbReference type="EMBL" id="RDSM01000002">
    <property type="protein sequence ID" value="RXH55575.1"/>
    <property type="molecule type" value="Genomic_DNA"/>
</dbReference>
<evidence type="ECO:0000256" key="6">
    <source>
        <dbReference type="ARBA" id="ARBA00023002"/>
    </source>
</evidence>